<proteinExistence type="predicted"/>
<evidence type="ECO:0000313" key="2">
    <source>
        <dbReference type="EMBL" id="KII64483.1"/>
    </source>
</evidence>
<evidence type="ECO:0000313" key="3">
    <source>
        <dbReference type="Proteomes" id="UP000031668"/>
    </source>
</evidence>
<dbReference type="Proteomes" id="UP000031668">
    <property type="component" value="Unassembled WGS sequence"/>
</dbReference>
<keyword evidence="1" id="KW-1133">Transmembrane helix</keyword>
<feature type="transmembrane region" description="Helical" evidence="1">
    <location>
        <begin position="209"/>
        <end position="231"/>
    </location>
</feature>
<dbReference type="EMBL" id="JWZT01004259">
    <property type="protein sequence ID" value="KII64483.1"/>
    <property type="molecule type" value="Genomic_DNA"/>
</dbReference>
<keyword evidence="3" id="KW-1185">Reference proteome</keyword>
<keyword evidence="1" id="KW-0472">Membrane</keyword>
<name>A0A0C2J5N6_THEKT</name>
<accession>A0A0C2J5N6</accession>
<feature type="transmembrane region" description="Helical" evidence="1">
    <location>
        <begin position="152"/>
        <end position="172"/>
    </location>
</feature>
<sequence length="628" mass="74853">METGLEANLEFILHKFTQIETPEELCHEILILFENMPTIFNQEHYFYLLIGSISGNLMNSILRDGINTKYKLKSGPYSCYYILNYFATTHISYREDLERIILGFLSVVSSEDIFLDEATTYDVLVKLNFISSKPEILIYLNCHQIFRLISKFAFTSTVIPLHTVFVLFPRYFKLYYYSNHVDMMDLNDIVRNILYTDSLMDCNILRRQFWILVMTKLLYILINHSTIYRGLNLNLIYERFKLFSRKTDTYSQKKWKFMSRYHNLFSCLLLIMIDNGLYDLSNPRWTLEELAWSNIDIEYMDCSEVIEDPKNDADWPVVLKGLLVKSKYIKIYMLNHHVGPAMMKKYRDFLLLCFFLDCSKIDPEDKPMFLYLYRNITDILNLVINCHKAIIPNIDFGVIFNNLKHFEVSDAVPVYMTMFQILIKYYSGRGVNMNTERSFYLSIETSHMILQNLAQLNAPTLNTNLARTFQVFLKYLDANTDNILPFYEKRMARLYEETINVFLKIVSFKKHPLFTKRTVRMMCAVFVKFAELVLRFKKDSSSDTNYDIILFQMNLLLNHKSFRIPKDEDFAMVRGIFLFFLRFLRLEEKFPLMFNRNYTKIKRLKLMFSRVNRIYQLDGSYNKQILKL</sequence>
<dbReference type="AlphaFoldDB" id="A0A0C2J5N6"/>
<evidence type="ECO:0000256" key="1">
    <source>
        <dbReference type="SAM" id="Phobius"/>
    </source>
</evidence>
<keyword evidence="1" id="KW-0812">Transmembrane</keyword>
<protein>
    <submittedName>
        <fullName evidence="2">Uncharacterized protein</fullName>
    </submittedName>
</protein>
<reference evidence="2 3" key="1">
    <citation type="journal article" date="2014" name="Genome Biol. Evol.">
        <title>The genome of the myxosporean Thelohanellus kitauei shows adaptations to nutrient acquisition within its fish host.</title>
        <authorList>
            <person name="Yang Y."/>
            <person name="Xiong J."/>
            <person name="Zhou Z."/>
            <person name="Huo F."/>
            <person name="Miao W."/>
            <person name="Ran C."/>
            <person name="Liu Y."/>
            <person name="Zhang J."/>
            <person name="Feng J."/>
            <person name="Wang M."/>
            <person name="Wang M."/>
            <person name="Wang L."/>
            <person name="Yao B."/>
        </authorList>
    </citation>
    <scope>NUCLEOTIDE SEQUENCE [LARGE SCALE GENOMIC DNA]</scope>
    <source>
        <strain evidence="2">Wuqing</strain>
    </source>
</reference>
<comment type="caution">
    <text evidence="2">The sequence shown here is derived from an EMBL/GenBank/DDBJ whole genome shotgun (WGS) entry which is preliminary data.</text>
</comment>
<organism evidence="2 3">
    <name type="scientific">Thelohanellus kitauei</name>
    <name type="common">Myxosporean</name>
    <dbReference type="NCBI Taxonomy" id="669202"/>
    <lineage>
        <taxon>Eukaryota</taxon>
        <taxon>Metazoa</taxon>
        <taxon>Cnidaria</taxon>
        <taxon>Myxozoa</taxon>
        <taxon>Myxosporea</taxon>
        <taxon>Bivalvulida</taxon>
        <taxon>Platysporina</taxon>
        <taxon>Myxobolidae</taxon>
        <taxon>Thelohanellus</taxon>
    </lineage>
</organism>
<gene>
    <name evidence="2" type="ORF">RF11_03891</name>
</gene>